<reference evidence="3" key="2">
    <citation type="submission" date="2020-09" db="EMBL/GenBank/DDBJ databases">
        <authorList>
            <person name="Sun Q."/>
            <person name="Sedlacek I."/>
        </authorList>
    </citation>
    <scope>NUCLEOTIDE SEQUENCE</scope>
    <source>
        <strain evidence="3">CCM 7897</strain>
    </source>
</reference>
<comment type="caution">
    <text evidence="3">The sequence shown here is derived from an EMBL/GenBank/DDBJ whole genome shotgun (WGS) entry which is preliminary data.</text>
</comment>
<sequence length="185" mass="20669">MSGSDQRPMSDSDQRPVGDSDQRPVSGSAPKDAGASRTPPQVSANDTSALVRLEQLCREIARGDHDHADDLFDLTVAADASEVVHSLAEAFGFMLVQVEAREMHLTNLIDDLTELKGELEIANQRLEKENAQLTGQLKRLTVEIDRHELNKNVGAIVDTEYFQDLQQRAREMRARHLPRDRAQDE</sequence>
<protein>
    <submittedName>
        <fullName evidence="3">Uncharacterized protein</fullName>
    </submittedName>
</protein>
<feature type="compositionally biased region" description="Basic and acidic residues" evidence="2">
    <location>
        <begin position="8"/>
        <end position="22"/>
    </location>
</feature>
<dbReference type="RefSeq" id="WP_188577122.1">
    <property type="nucleotide sequence ID" value="NZ_BMCT01000001.1"/>
</dbReference>
<feature type="compositionally biased region" description="Polar residues" evidence="2">
    <location>
        <begin position="38"/>
        <end position="47"/>
    </location>
</feature>
<feature type="coiled-coil region" evidence="1">
    <location>
        <begin position="105"/>
        <end position="150"/>
    </location>
</feature>
<organism evidence="3 4">
    <name type="scientific">Azorhizobium oxalatiphilum</name>
    <dbReference type="NCBI Taxonomy" id="980631"/>
    <lineage>
        <taxon>Bacteria</taxon>
        <taxon>Pseudomonadati</taxon>
        <taxon>Pseudomonadota</taxon>
        <taxon>Alphaproteobacteria</taxon>
        <taxon>Hyphomicrobiales</taxon>
        <taxon>Xanthobacteraceae</taxon>
        <taxon>Azorhizobium</taxon>
    </lineage>
</organism>
<keyword evidence="1" id="KW-0175">Coiled coil</keyword>
<reference evidence="3" key="1">
    <citation type="journal article" date="2014" name="Int. J. Syst. Evol. Microbiol.">
        <title>Complete genome sequence of Corynebacterium casei LMG S-19264T (=DSM 44701T), isolated from a smear-ripened cheese.</title>
        <authorList>
            <consortium name="US DOE Joint Genome Institute (JGI-PGF)"/>
            <person name="Walter F."/>
            <person name="Albersmeier A."/>
            <person name="Kalinowski J."/>
            <person name="Ruckert C."/>
        </authorList>
    </citation>
    <scope>NUCLEOTIDE SEQUENCE</scope>
    <source>
        <strain evidence="3">CCM 7897</strain>
    </source>
</reference>
<evidence type="ECO:0000256" key="2">
    <source>
        <dbReference type="SAM" id="MobiDB-lite"/>
    </source>
</evidence>
<keyword evidence="4" id="KW-1185">Reference proteome</keyword>
<proteinExistence type="predicted"/>
<feature type="region of interest" description="Disordered" evidence="2">
    <location>
        <begin position="1"/>
        <end position="47"/>
    </location>
</feature>
<evidence type="ECO:0000256" key="1">
    <source>
        <dbReference type="SAM" id="Coils"/>
    </source>
</evidence>
<gene>
    <name evidence="3" type="ORF">GCM10007301_16980</name>
</gene>
<evidence type="ECO:0000313" key="4">
    <source>
        <dbReference type="Proteomes" id="UP000606044"/>
    </source>
</evidence>
<accession>A0A917BT93</accession>
<name>A0A917BT93_9HYPH</name>
<evidence type="ECO:0000313" key="3">
    <source>
        <dbReference type="EMBL" id="GGF57870.1"/>
    </source>
</evidence>
<dbReference type="Proteomes" id="UP000606044">
    <property type="component" value="Unassembled WGS sequence"/>
</dbReference>
<dbReference type="AlphaFoldDB" id="A0A917BT93"/>
<dbReference type="EMBL" id="BMCT01000001">
    <property type="protein sequence ID" value="GGF57870.1"/>
    <property type="molecule type" value="Genomic_DNA"/>
</dbReference>